<evidence type="ECO:0000256" key="9">
    <source>
        <dbReference type="RuleBase" id="RU000416"/>
    </source>
</evidence>
<dbReference type="InterPro" id="IPR023779">
    <property type="entry name" value="Chromodomain_CS"/>
</dbReference>
<evidence type="ECO:0000256" key="2">
    <source>
        <dbReference type="ARBA" id="ARBA00022603"/>
    </source>
</evidence>
<dbReference type="GO" id="GO:0003677">
    <property type="term" value="F:DNA binding"/>
    <property type="evidence" value="ECO:0000318"/>
    <property type="project" value="GO_Central"/>
</dbReference>
<keyword evidence="4 8" id="KW-0949">S-adenosyl-L-methionine</keyword>
<feature type="domain" description="Chromo" evidence="12">
    <location>
        <begin position="767"/>
        <end position="820"/>
    </location>
</feature>
<feature type="domain" description="BAH" evidence="13">
    <location>
        <begin position="499"/>
        <end position="615"/>
    </location>
</feature>
<keyword evidence="6" id="KW-0539">Nucleus</keyword>
<dbReference type="GO" id="GO:0003682">
    <property type="term" value="F:chromatin binding"/>
    <property type="evidence" value="ECO:0007669"/>
    <property type="project" value="InterPro"/>
</dbReference>
<dbReference type="PROSITE" id="PS51679">
    <property type="entry name" value="SAM_MT_C5"/>
    <property type="match status" value="1"/>
</dbReference>
<evidence type="ECO:0000313" key="14">
    <source>
        <dbReference type="Proteomes" id="UP000813463"/>
    </source>
</evidence>
<keyword evidence="2 8" id="KW-0489">Methyltransferase</keyword>
<feature type="active site" evidence="8">
    <location>
        <position position="845"/>
    </location>
</feature>
<dbReference type="InterPro" id="IPR031303">
    <property type="entry name" value="C5_meth_CS"/>
</dbReference>
<keyword evidence="3 8" id="KW-0808">Transferase</keyword>
<dbReference type="RefSeq" id="XP_021851715.1">
    <property type="nucleotide sequence ID" value="XM_021996023.2"/>
</dbReference>
<dbReference type="InterPro" id="IPR029063">
    <property type="entry name" value="SAM-dependent_MTases_sf"/>
</dbReference>
<dbReference type="Gene3D" id="2.30.30.490">
    <property type="match status" value="1"/>
</dbReference>
<dbReference type="GO" id="GO:0005634">
    <property type="term" value="C:nucleus"/>
    <property type="evidence" value="ECO:0000318"/>
    <property type="project" value="GO_Central"/>
</dbReference>
<evidence type="ECO:0000259" key="12">
    <source>
        <dbReference type="PROSITE" id="PS50013"/>
    </source>
</evidence>
<dbReference type="SMART" id="SM00439">
    <property type="entry name" value="BAH"/>
    <property type="match status" value="1"/>
</dbReference>
<dbReference type="PROSITE" id="PS00095">
    <property type="entry name" value="C5_MTASE_2"/>
    <property type="match status" value="1"/>
</dbReference>
<dbReference type="InterPro" id="IPR001525">
    <property type="entry name" value="C5_MeTfrase"/>
</dbReference>
<dbReference type="SUPFAM" id="SSF54160">
    <property type="entry name" value="Chromo domain-like"/>
    <property type="match status" value="1"/>
</dbReference>
<feature type="compositionally biased region" description="Polar residues" evidence="11">
    <location>
        <begin position="74"/>
        <end position="84"/>
    </location>
</feature>
<name>A0A9R0JZ36_SPIOL</name>
<dbReference type="InterPro" id="IPR016197">
    <property type="entry name" value="Chromo-like_dom_sf"/>
</dbReference>
<evidence type="ECO:0000259" key="13">
    <source>
        <dbReference type="PROSITE" id="PS51038"/>
    </source>
</evidence>
<dbReference type="InterPro" id="IPR018117">
    <property type="entry name" value="C5_DNA_meth_AS"/>
</dbReference>
<keyword evidence="5" id="KW-0238">DNA-binding</keyword>
<dbReference type="InterPro" id="IPR023780">
    <property type="entry name" value="Chromo_domain"/>
</dbReference>
<dbReference type="PANTHER" id="PTHR10629:SF34">
    <property type="entry name" value="DNA (CYTOSINE-5)-METHYLTRANSFERASE CMT2"/>
    <property type="match status" value="1"/>
</dbReference>
<comment type="catalytic activity">
    <reaction evidence="7 10">
        <text>a 2'-deoxycytidine in DNA + S-adenosyl-L-methionine = a 5-methyl-2'-deoxycytidine in DNA + S-adenosyl-L-homocysteine + H(+)</text>
        <dbReference type="Rhea" id="RHEA:13681"/>
        <dbReference type="Rhea" id="RHEA-COMP:11369"/>
        <dbReference type="Rhea" id="RHEA-COMP:11370"/>
        <dbReference type="ChEBI" id="CHEBI:15378"/>
        <dbReference type="ChEBI" id="CHEBI:57856"/>
        <dbReference type="ChEBI" id="CHEBI:59789"/>
        <dbReference type="ChEBI" id="CHEBI:85452"/>
        <dbReference type="ChEBI" id="CHEBI:85454"/>
        <dbReference type="EC" id="2.1.1.37"/>
    </reaction>
</comment>
<dbReference type="PROSITE" id="PS00094">
    <property type="entry name" value="C5_MTASE_1"/>
    <property type="match status" value="1"/>
</dbReference>
<evidence type="ECO:0000256" key="6">
    <source>
        <dbReference type="ARBA" id="ARBA00023242"/>
    </source>
</evidence>
<dbReference type="Pfam" id="PF01426">
    <property type="entry name" value="BAH"/>
    <property type="match status" value="1"/>
</dbReference>
<evidence type="ECO:0000313" key="15">
    <source>
        <dbReference type="RefSeq" id="XP_021851715.1"/>
    </source>
</evidence>
<dbReference type="FunFam" id="3.90.120.10:FF:000003">
    <property type="entry name" value="DNA (cytosine-5)-methyltransferase 1"/>
    <property type="match status" value="1"/>
</dbReference>
<dbReference type="Proteomes" id="UP000813463">
    <property type="component" value="Chromosome 6"/>
</dbReference>
<dbReference type="PANTHER" id="PTHR10629">
    <property type="entry name" value="CYTOSINE-SPECIFIC METHYLTRANSFERASE"/>
    <property type="match status" value="1"/>
</dbReference>
<evidence type="ECO:0000256" key="10">
    <source>
        <dbReference type="RuleBase" id="RU000417"/>
    </source>
</evidence>
<dbReference type="EC" id="2.1.1.37" evidence="10"/>
<feature type="region of interest" description="Disordered" evidence="11">
    <location>
        <begin position="743"/>
        <end position="765"/>
    </location>
</feature>
<dbReference type="NCBIfam" id="TIGR00675">
    <property type="entry name" value="dcm"/>
    <property type="match status" value="1"/>
</dbReference>
<evidence type="ECO:0000256" key="11">
    <source>
        <dbReference type="SAM" id="MobiDB-lite"/>
    </source>
</evidence>
<comment type="similarity">
    <text evidence="8 9">Belongs to the class I-like SAM-binding methyltransferase superfamily. C5-methyltransferase family.</text>
</comment>
<proteinExistence type="inferred from homology"/>
<organism evidence="14 15">
    <name type="scientific">Spinacia oleracea</name>
    <name type="common">Spinach</name>
    <dbReference type="NCBI Taxonomy" id="3562"/>
    <lineage>
        <taxon>Eukaryota</taxon>
        <taxon>Viridiplantae</taxon>
        <taxon>Streptophyta</taxon>
        <taxon>Embryophyta</taxon>
        <taxon>Tracheophyta</taxon>
        <taxon>Spermatophyta</taxon>
        <taxon>Magnoliopsida</taxon>
        <taxon>eudicotyledons</taxon>
        <taxon>Gunneridae</taxon>
        <taxon>Pentapetalae</taxon>
        <taxon>Caryophyllales</taxon>
        <taxon>Chenopodiaceae</taxon>
        <taxon>Chenopodioideae</taxon>
        <taxon>Anserineae</taxon>
        <taxon>Spinacia</taxon>
    </lineage>
</organism>
<dbReference type="Gene3D" id="3.90.120.10">
    <property type="entry name" value="DNA Methylase, subunit A, domain 2"/>
    <property type="match status" value="1"/>
</dbReference>
<dbReference type="InterPro" id="IPR050390">
    <property type="entry name" value="C5-Methyltransferase"/>
</dbReference>
<dbReference type="SUPFAM" id="SSF53335">
    <property type="entry name" value="S-adenosyl-L-methionine-dependent methyltransferases"/>
    <property type="match status" value="1"/>
</dbReference>
<dbReference type="AlphaFoldDB" id="A0A9R0JZ36"/>
<dbReference type="GO" id="GO:0032259">
    <property type="term" value="P:methylation"/>
    <property type="evidence" value="ECO:0007669"/>
    <property type="project" value="UniProtKB-KW"/>
</dbReference>
<dbReference type="PROSITE" id="PS00598">
    <property type="entry name" value="CHROMO_1"/>
    <property type="match status" value="1"/>
</dbReference>
<comment type="subcellular location">
    <subcellularLocation>
        <location evidence="1">Nucleus</location>
    </subcellularLocation>
</comment>
<evidence type="ECO:0000256" key="5">
    <source>
        <dbReference type="ARBA" id="ARBA00023125"/>
    </source>
</evidence>
<dbReference type="GeneID" id="110791267"/>
<dbReference type="PRINTS" id="PR00105">
    <property type="entry name" value="C5METTRFRASE"/>
</dbReference>
<dbReference type="InterPro" id="IPR001025">
    <property type="entry name" value="BAH_dom"/>
</dbReference>
<accession>A0A9R0JZ36</accession>
<dbReference type="Pfam" id="PF00145">
    <property type="entry name" value="DNA_methylase"/>
    <property type="match status" value="1"/>
</dbReference>
<reference evidence="14" key="1">
    <citation type="journal article" date="2021" name="Nat. Commun.">
        <title>Genomic analyses provide insights into spinach domestication and the genetic basis of agronomic traits.</title>
        <authorList>
            <person name="Cai X."/>
            <person name="Sun X."/>
            <person name="Xu C."/>
            <person name="Sun H."/>
            <person name="Wang X."/>
            <person name="Ge C."/>
            <person name="Zhang Z."/>
            <person name="Wang Q."/>
            <person name="Fei Z."/>
            <person name="Jiao C."/>
            <person name="Wang Q."/>
        </authorList>
    </citation>
    <scope>NUCLEOTIDE SEQUENCE [LARGE SCALE GENOMIC DNA]</scope>
    <source>
        <strain evidence="14">cv. Varoflay</strain>
    </source>
</reference>
<dbReference type="SMART" id="SM00298">
    <property type="entry name" value="CHROMO"/>
    <property type="match status" value="1"/>
</dbReference>
<sequence>MPSSSSVADISALITHPLFFPLSPISNFPINSTTPSHLLLLLLLLSPNSHPQTNKMHETLRRSPRCVLSPPTLHGNQTQKNSLGRSSSSRVSRSSKQLHHSSESDLVFASFDDDELHYTPQPLKVHHPRKSKSETKVLLLTSSVRRSPRFTGFSNGVHSGKCSSRSTLLNSPGCVVNGKRKLDSGESTKKRKLNPESVRQSPRFSGLKSESGVGIKVKLGENTPLKLIKSVERDRKLGMKSPRLLLLTDKVARRSPRFSASKSESIEKSEAKLGKRAALKLIKSVECGLSRRKSGMKSPSLSMAENLGKIEEDKMFRRSPRFSAPESNTVVGIEVKLGKKVSLKLTKSVEFEEIEEELFGMESPSSPLPEKMGEIEEDKVLRRSPRGLPSSLGVDYDESDDFELGFSLKKPKKKKKKKAPKEEPKVREEKINVCRRREDCFFVGEPVLEEEALQKWGGRYQSKKNRRINGRSLTGNDKEEDEPMLEVKCHYTQAQIKGCIFNLGDCALIRGEGSQKHIGRIVEFFQTIEGEEYFRAQWFYKPEDTVMKEAAVFHDKKRIFYSCIMNDNLLACIMSKQNVIQMSPQLNLNSSSIEPFDFYYDMEYCLDYSTFRNLPRDNFTAGSILPSLGCTESTLSLPSSPVADQNTSICETYNAELTMLDLYSGCGAMSTGLCLGARFSGANLVTRWAIDADSWACESLKLNHSKIQVKNETADDFLELLKNWEILCKKFVIEEKQKPFPSPQKVSDLAEACSDGQPDSESGADELEVSSLVDICYGDIDESGKQGLKFKVRWKGFGPSEDTWEPIDGLSNCEDLIQEFVINGFKNKILPLPGDVDVICGGPPCQGISGYNRFRTVDAPLTDERNRQLIVFMDIVEYLKPKFVLMENVLDILKFDKGSLGRYALSRLVHMNYQARVGIIAAGCYGLPQFRLRVFFWGALPSEELPPFPLPTHDVVVRYWPPLEFERNVVAYDEGAQPPELEDAVLLGDAISDLPAVTNYESLEEMPYSCLPKTEFQKYIRSTKYDIICSASKPEETLLYDHRPHQLFEDDYIRVCRIPRRKGANFRDLPGVIVENDNVVRRDPNLEPVLLPSGRPMVPEYAFTFEQGKSKRPFARLWWDETMPTIVTYPNCHSQAILHPEQDRVLTVRECARLQGFPDDYRFCGTVKKRYRQVGNAVAIPVAKALGYALGMASQRLTGKEPLLTLPPKFAYSNHC</sequence>
<dbReference type="GO" id="GO:0044027">
    <property type="term" value="P:negative regulation of gene expression via chromosomal CpG island methylation"/>
    <property type="evidence" value="ECO:0000318"/>
    <property type="project" value="GO_Central"/>
</dbReference>
<dbReference type="GO" id="GO:0003886">
    <property type="term" value="F:DNA (cytosine-5-)-methyltransferase activity"/>
    <property type="evidence" value="ECO:0000318"/>
    <property type="project" value="GO_Central"/>
</dbReference>
<feature type="region of interest" description="Disordered" evidence="11">
    <location>
        <begin position="177"/>
        <end position="208"/>
    </location>
</feature>
<dbReference type="InterPro" id="IPR043151">
    <property type="entry name" value="BAH_sf"/>
</dbReference>
<keyword evidence="14" id="KW-1185">Reference proteome</keyword>
<dbReference type="OrthoDB" id="5376140at2759"/>
<evidence type="ECO:0000256" key="7">
    <source>
        <dbReference type="ARBA" id="ARBA00047422"/>
    </source>
</evidence>
<dbReference type="CDD" id="cd18635">
    <property type="entry name" value="CD_CMT3_like"/>
    <property type="match status" value="1"/>
</dbReference>
<feature type="region of interest" description="Disordered" evidence="11">
    <location>
        <begin position="52"/>
        <end position="100"/>
    </location>
</feature>
<reference evidence="15" key="2">
    <citation type="submission" date="2025-08" db="UniProtKB">
        <authorList>
            <consortium name="RefSeq"/>
        </authorList>
    </citation>
    <scope>IDENTIFICATION</scope>
    <source>
        <tissue evidence="15">Leaf</tissue>
    </source>
</reference>
<feature type="compositionally biased region" description="Low complexity" evidence="11">
    <location>
        <begin position="85"/>
        <end position="95"/>
    </location>
</feature>
<dbReference type="KEGG" id="soe:110791267"/>
<gene>
    <name evidence="15" type="primary">LOC110791267</name>
</gene>
<evidence type="ECO:0000256" key="8">
    <source>
        <dbReference type="PROSITE-ProRule" id="PRU01016"/>
    </source>
</evidence>
<evidence type="ECO:0000256" key="4">
    <source>
        <dbReference type="ARBA" id="ARBA00022691"/>
    </source>
</evidence>
<dbReference type="PROSITE" id="PS51038">
    <property type="entry name" value="BAH"/>
    <property type="match status" value="1"/>
</dbReference>
<dbReference type="PROSITE" id="PS50013">
    <property type="entry name" value="CHROMO_2"/>
    <property type="match status" value="1"/>
</dbReference>
<evidence type="ECO:0000256" key="3">
    <source>
        <dbReference type="ARBA" id="ARBA00022679"/>
    </source>
</evidence>
<evidence type="ECO:0000256" key="1">
    <source>
        <dbReference type="ARBA" id="ARBA00004123"/>
    </source>
</evidence>
<dbReference type="InterPro" id="IPR000953">
    <property type="entry name" value="Chromo/chromo_shadow_dom"/>
</dbReference>
<protein>
    <recommendedName>
        <fullName evidence="10">Cytosine-specific methyltransferase</fullName>
        <ecNumber evidence="10">2.1.1.37</ecNumber>
    </recommendedName>
</protein>
<dbReference type="Pfam" id="PF00385">
    <property type="entry name" value="Chromo"/>
    <property type="match status" value="1"/>
</dbReference>
<dbReference type="Gene3D" id="3.40.50.150">
    <property type="entry name" value="Vaccinia Virus protein VP39"/>
    <property type="match status" value="1"/>
</dbReference>